<dbReference type="InterPro" id="IPR050090">
    <property type="entry name" value="Tyrosine_recombinase_XerCD"/>
</dbReference>
<dbReference type="PANTHER" id="PTHR30349:SF64">
    <property type="entry name" value="PROPHAGE INTEGRASE INTD-RELATED"/>
    <property type="match status" value="1"/>
</dbReference>
<feature type="domain" description="Tyr recombinase" evidence="3">
    <location>
        <begin position="256"/>
        <end position="438"/>
    </location>
</feature>
<dbReference type="PANTHER" id="PTHR30349">
    <property type="entry name" value="PHAGE INTEGRASE-RELATED"/>
    <property type="match status" value="1"/>
</dbReference>
<keyword evidence="2" id="KW-0233">DNA recombination</keyword>
<protein>
    <submittedName>
        <fullName evidence="4">Tyrosine-type recombinase/integrase</fullName>
    </submittedName>
</protein>
<evidence type="ECO:0000313" key="5">
    <source>
        <dbReference type="Proteomes" id="UP001155820"/>
    </source>
</evidence>
<gene>
    <name evidence="4" type="ORF">FOB26_17400</name>
</gene>
<dbReference type="GO" id="GO:0015074">
    <property type="term" value="P:DNA integration"/>
    <property type="evidence" value="ECO:0007669"/>
    <property type="project" value="UniProtKB-KW"/>
</dbReference>
<dbReference type="Pfam" id="PF00589">
    <property type="entry name" value="Phage_integrase"/>
    <property type="match status" value="1"/>
</dbReference>
<accession>A0AA44ELQ0</accession>
<dbReference type="InterPro" id="IPR013762">
    <property type="entry name" value="Integrase-like_cat_sf"/>
</dbReference>
<dbReference type="InterPro" id="IPR011010">
    <property type="entry name" value="DNA_brk_join_enz"/>
</dbReference>
<name>A0AA44ELQ0_9HYPH</name>
<evidence type="ECO:0000256" key="1">
    <source>
        <dbReference type="ARBA" id="ARBA00022908"/>
    </source>
</evidence>
<evidence type="ECO:0000259" key="3">
    <source>
        <dbReference type="PROSITE" id="PS51898"/>
    </source>
</evidence>
<dbReference type="Pfam" id="PF20172">
    <property type="entry name" value="DUF6538"/>
    <property type="match status" value="1"/>
</dbReference>
<evidence type="ECO:0000256" key="2">
    <source>
        <dbReference type="ARBA" id="ARBA00023172"/>
    </source>
</evidence>
<keyword evidence="5" id="KW-1185">Reference proteome</keyword>
<dbReference type="SUPFAM" id="SSF56349">
    <property type="entry name" value="DNA breaking-rejoining enzymes"/>
    <property type="match status" value="1"/>
</dbReference>
<dbReference type="AlphaFoldDB" id="A0AA44ELQ0"/>
<dbReference type="RefSeq" id="WP_107339754.1">
    <property type="nucleotide sequence ID" value="NZ_JABRWL010000005.1"/>
</dbReference>
<sequence>MKSEDVSKYVLRDSSSGIYRYYRRVPTEVSHLDKRAHVKKSLKTKSHKEALERAESIHSASEAYWRALVQGKGAIGAIEEYEAAVRAAQSLGFTYKPAGDVSQIDIVELDRRFRIAEQNFDISTTIADGVLGTAPEPNPRISDVWKLYTQHNEAGLTGMSPNQLRKHKVSRERALRYAKDVFGDIELSAIRRGDTIRFRDWWVQKIKAEKLKAYSANRSITDIAGMLTVIDDALQTEFHKPWEKLRIKETNATKLGKRPPFPVAWIKEKILAEGALDGLNDEGQAIIHVMIETGMRLTEVCNLRPEDIHLHGEVPHVEVAEREDRRNKTDYSVRRVPLVGVALKAMKRHPHGFPLYQDKSDSASANINKFLWNAGLRPTKGHTVYSLRHTFQDRIENAGASDRMQADLMGHEFGRPTYGDGAEMKRRQEFLTTISISK</sequence>
<dbReference type="Gene3D" id="1.10.443.10">
    <property type="entry name" value="Intergrase catalytic core"/>
    <property type="match status" value="1"/>
</dbReference>
<evidence type="ECO:0000313" key="4">
    <source>
        <dbReference type="EMBL" id="NRF20835.1"/>
    </source>
</evidence>
<dbReference type="GO" id="GO:0006310">
    <property type="term" value="P:DNA recombination"/>
    <property type="evidence" value="ECO:0007669"/>
    <property type="project" value="UniProtKB-KW"/>
</dbReference>
<dbReference type="InterPro" id="IPR046668">
    <property type="entry name" value="DUF6538"/>
</dbReference>
<dbReference type="InterPro" id="IPR002104">
    <property type="entry name" value="Integrase_catalytic"/>
</dbReference>
<comment type="caution">
    <text evidence="4">The sequence shown here is derived from an EMBL/GenBank/DDBJ whole genome shotgun (WGS) entry which is preliminary data.</text>
</comment>
<proteinExistence type="predicted"/>
<keyword evidence="1" id="KW-0229">DNA integration</keyword>
<dbReference type="Proteomes" id="UP001155820">
    <property type="component" value="Unassembled WGS sequence"/>
</dbReference>
<reference evidence="4" key="1">
    <citation type="submission" date="2019-07" db="EMBL/GenBank/DDBJ databases">
        <title>FDA dAtabase for Regulatory Grade micrObial Sequences (FDA-ARGOS): Supporting development and validation of Infectious Disease Dx tests.</title>
        <authorList>
            <person name="Bachman M."/>
            <person name="Young C."/>
            <person name="Tallon L."/>
            <person name="Sadzewicz L."/>
            <person name="Vavikolanu K."/>
            <person name="Mehta A."/>
            <person name="Aluvathingal J."/>
            <person name="Nadendla S."/>
            <person name="Nandy P."/>
            <person name="Geyer C."/>
            <person name="Yan Y."/>
            <person name="Sichtig H."/>
        </authorList>
    </citation>
    <scope>NUCLEOTIDE SEQUENCE</scope>
    <source>
        <strain evidence="4">FDAARGOS_618</strain>
    </source>
</reference>
<dbReference type="EMBL" id="JABRWM010000006">
    <property type="protein sequence ID" value="NRF20835.1"/>
    <property type="molecule type" value="Genomic_DNA"/>
</dbReference>
<organism evidence="4 5">
    <name type="scientific">Agrobacterium pusense</name>
    <dbReference type="NCBI Taxonomy" id="648995"/>
    <lineage>
        <taxon>Bacteria</taxon>
        <taxon>Pseudomonadati</taxon>
        <taxon>Pseudomonadota</taxon>
        <taxon>Alphaproteobacteria</taxon>
        <taxon>Hyphomicrobiales</taxon>
        <taxon>Rhizobiaceae</taxon>
        <taxon>Rhizobium/Agrobacterium group</taxon>
        <taxon>Agrobacterium</taxon>
    </lineage>
</organism>
<dbReference type="PROSITE" id="PS51898">
    <property type="entry name" value="TYR_RECOMBINASE"/>
    <property type="match status" value="1"/>
</dbReference>
<dbReference type="GO" id="GO:0003677">
    <property type="term" value="F:DNA binding"/>
    <property type="evidence" value="ECO:0007669"/>
    <property type="project" value="InterPro"/>
</dbReference>